<feature type="transmembrane region" description="Helical" evidence="1">
    <location>
        <begin position="12"/>
        <end position="45"/>
    </location>
</feature>
<gene>
    <name evidence="3" type="ORF">HCN83_04010</name>
</gene>
<proteinExistence type="predicted"/>
<organism evidence="3 4">
    <name type="scientific">Alkalicoccus luteus</name>
    <dbReference type="NCBI Taxonomy" id="1237094"/>
    <lineage>
        <taxon>Bacteria</taxon>
        <taxon>Bacillati</taxon>
        <taxon>Bacillota</taxon>
        <taxon>Bacilli</taxon>
        <taxon>Bacillales</taxon>
        <taxon>Bacillaceae</taxon>
        <taxon>Alkalicoccus</taxon>
    </lineage>
</organism>
<evidence type="ECO:0000259" key="2">
    <source>
        <dbReference type="Pfam" id="PF09922"/>
    </source>
</evidence>
<dbReference type="GO" id="GO:0016020">
    <property type="term" value="C:membrane"/>
    <property type="evidence" value="ECO:0007669"/>
    <property type="project" value="InterPro"/>
</dbReference>
<dbReference type="NCBIfam" id="NF040535">
    <property type="entry name" value="LiaF_C_term"/>
    <property type="match status" value="1"/>
</dbReference>
<dbReference type="InterPro" id="IPR024425">
    <property type="entry name" value="LiaF-like_C"/>
</dbReference>
<evidence type="ECO:0000256" key="1">
    <source>
        <dbReference type="SAM" id="Phobius"/>
    </source>
</evidence>
<sequence length="240" mass="26634">MIREIPVNRLNLLLLLSLFFLVTELLSRGAGMLIGVGILLFMVYLGWKEYESTFGKVICWIGVIGLIIQVLSLFAVGFFIIGFLILLVLEYRRQQKHPPVIQPQTQSAPQQGTGVVETGTLLPQKLIGRQSTGSDPYQWRDIHLQTGIGSKTIDLSNTVVHGTAVVSIRHVIGQITVLVPYDMEVQVIHSALYGSVEILGERRRLLNESISLETPGYAEADVRVKVVTSVMSGELEVRRV</sequence>
<dbReference type="AlphaFoldDB" id="A0A969TTX4"/>
<evidence type="ECO:0000313" key="4">
    <source>
        <dbReference type="Proteomes" id="UP000752012"/>
    </source>
</evidence>
<reference evidence="3 4" key="1">
    <citation type="submission" date="2020-03" db="EMBL/GenBank/DDBJ databases">
        <title>Assessment of the enzymatic potential of alkaline-tolerant lipase obtained from Bacillus luteus H11 (technogenic soil) for the bioremediation of saline soils contaminated with petroleum substances.</title>
        <authorList>
            <person name="Kalwasinska A."/>
        </authorList>
    </citation>
    <scope>NUCLEOTIDE SEQUENCE [LARGE SCALE GENOMIC DNA]</scope>
    <source>
        <strain evidence="3 4">H11</strain>
    </source>
</reference>
<comment type="caution">
    <text evidence="3">The sequence shown here is derived from an EMBL/GenBank/DDBJ whole genome shotgun (WGS) entry which is preliminary data.</text>
</comment>
<keyword evidence="1" id="KW-1133">Transmembrane helix</keyword>
<keyword evidence="1" id="KW-0472">Membrane</keyword>
<feature type="transmembrane region" description="Helical" evidence="1">
    <location>
        <begin position="57"/>
        <end position="89"/>
    </location>
</feature>
<keyword evidence="1" id="KW-0812">Transmembrane</keyword>
<dbReference type="InterPro" id="IPR047793">
    <property type="entry name" value="LiaF_C"/>
</dbReference>
<feature type="domain" description="Cell wall-active antibiotics response LiaF-like C-terminal" evidence="2">
    <location>
        <begin position="127"/>
        <end position="237"/>
    </location>
</feature>
<name>A0A969TTX4_9BACI</name>
<evidence type="ECO:0000313" key="3">
    <source>
        <dbReference type="EMBL" id="NJP36745.1"/>
    </source>
</evidence>
<dbReference type="Proteomes" id="UP000752012">
    <property type="component" value="Unassembled WGS sequence"/>
</dbReference>
<dbReference type="Pfam" id="PF09922">
    <property type="entry name" value="LiaF-like_C"/>
    <property type="match status" value="1"/>
</dbReference>
<dbReference type="InterPro" id="IPR016975">
    <property type="entry name" value="Cell_wall_LiaF"/>
</dbReference>
<protein>
    <submittedName>
        <fullName evidence="3">Cell wall-active antibiotics response protein</fullName>
    </submittedName>
</protein>
<dbReference type="EMBL" id="JAATHJ010000004">
    <property type="protein sequence ID" value="NJP36745.1"/>
    <property type="molecule type" value="Genomic_DNA"/>
</dbReference>
<keyword evidence="4" id="KW-1185">Reference proteome</keyword>
<accession>A0A969TTX4</accession>
<dbReference type="RefSeq" id="WP_168005038.1">
    <property type="nucleotide sequence ID" value="NZ_JAATHJ010000004.1"/>
</dbReference>
<dbReference type="PIRSF" id="PIRSF031509">
    <property type="entry name" value="Cell_wall_LiaF/YvqF"/>
    <property type="match status" value="1"/>
</dbReference>